<gene>
    <name evidence="3" type="ORF">OG549_31175</name>
</gene>
<evidence type="ECO:0000256" key="1">
    <source>
        <dbReference type="SAM" id="MobiDB-lite"/>
    </source>
</evidence>
<protein>
    <submittedName>
        <fullName evidence="3">LPXTG cell wall anchor domain-containing protein</fullName>
    </submittedName>
</protein>
<dbReference type="NCBIfam" id="NF041527">
    <property type="entry name" value="SCO1860_LAETG"/>
    <property type="match status" value="1"/>
</dbReference>
<feature type="region of interest" description="Disordered" evidence="1">
    <location>
        <begin position="222"/>
        <end position="248"/>
    </location>
</feature>
<reference evidence="3" key="1">
    <citation type="submission" date="2022-10" db="EMBL/GenBank/DDBJ databases">
        <title>The complete genomes of actinobacterial strains from the NBC collection.</title>
        <authorList>
            <person name="Joergensen T.S."/>
            <person name="Alvarez Arevalo M."/>
            <person name="Sterndorff E.B."/>
            <person name="Faurdal D."/>
            <person name="Vuksanovic O."/>
            <person name="Mourched A.-S."/>
            <person name="Charusanti P."/>
            <person name="Shaw S."/>
            <person name="Blin K."/>
            <person name="Weber T."/>
        </authorList>
    </citation>
    <scope>NUCLEOTIDE SEQUENCE</scope>
    <source>
        <strain evidence="3">NBC_00003</strain>
    </source>
</reference>
<feature type="compositionally biased region" description="Low complexity" evidence="1">
    <location>
        <begin position="222"/>
        <end position="240"/>
    </location>
</feature>
<dbReference type="NCBIfam" id="TIGR01167">
    <property type="entry name" value="LPXTG_anchor"/>
    <property type="match status" value="1"/>
</dbReference>
<dbReference type="NCBIfam" id="NF040603">
    <property type="entry name" value="choice_anch_P"/>
    <property type="match status" value="1"/>
</dbReference>
<proteinExistence type="predicted"/>
<organism evidence="3">
    <name type="scientific">Streptomyces sp. NBC_00003</name>
    <dbReference type="NCBI Taxonomy" id="2903608"/>
    <lineage>
        <taxon>Bacteria</taxon>
        <taxon>Bacillati</taxon>
        <taxon>Actinomycetota</taxon>
        <taxon>Actinomycetes</taxon>
        <taxon>Kitasatosporales</taxon>
        <taxon>Streptomycetaceae</taxon>
        <taxon>Streptomyces</taxon>
    </lineage>
</organism>
<feature type="transmembrane region" description="Helical" evidence="2">
    <location>
        <begin position="268"/>
        <end position="290"/>
    </location>
</feature>
<evidence type="ECO:0000256" key="2">
    <source>
        <dbReference type="SAM" id="Phobius"/>
    </source>
</evidence>
<keyword evidence="2" id="KW-0812">Transmembrane</keyword>
<keyword evidence="2" id="KW-0472">Membrane</keyword>
<dbReference type="AlphaFoldDB" id="A0AAU2VHV8"/>
<keyword evidence="2" id="KW-1133">Transmembrane helix</keyword>
<dbReference type="NCBIfam" id="NF041528">
    <property type="entry name" value="strep_LAETG"/>
    <property type="match status" value="1"/>
</dbReference>
<accession>A0AAU2VHV8</accession>
<evidence type="ECO:0000313" key="3">
    <source>
        <dbReference type="EMBL" id="WTW66645.1"/>
    </source>
</evidence>
<sequence>MALAAGPLLLAAPARATGVEGDGGGRASAVVLRAGLDVSLLDKAVDVPLKATLNDVRAPAGAEKTALTVKLDGVGGGQPVNVLKADVATARASADAKKAEGSSRLVNARLHLPGLPLLSLVELGDVTSSAVCEAGRAPVAKSNVLGAVTVLGRKVTLSAGGTTRVQVPGVGEVTLDLSKTTTTSRTAAAVALQLKVSVNPLHLNVAVVKGEVTLAEATCESPEAPAKPASDAANPASPDKGPAGAAVKTQSVASGTKLAETGGSSATVYLAGGGAVLLVGGALVVTRGWVRRGRG</sequence>
<dbReference type="InterPro" id="IPR048202">
    <property type="entry name" value="SCO1860-like"/>
</dbReference>
<name>A0AAU2VHV8_9ACTN</name>
<dbReference type="EMBL" id="CP108318">
    <property type="protein sequence ID" value="WTW66645.1"/>
    <property type="molecule type" value="Genomic_DNA"/>
</dbReference>